<proteinExistence type="predicted"/>
<keyword evidence="1" id="KW-0732">Signal</keyword>
<protein>
    <recommendedName>
        <fullName evidence="4">DUF4398 domain-containing protein</fullName>
    </recommendedName>
</protein>
<dbReference type="RefSeq" id="WP_345080740.1">
    <property type="nucleotide sequence ID" value="NZ_BAABFA010000009.1"/>
</dbReference>
<keyword evidence="3" id="KW-1185">Reference proteome</keyword>
<dbReference type="Proteomes" id="UP001500067">
    <property type="component" value="Unassembled WGS sequence"/>
</dbReference>
<sequence length="218" mass="24853">MMKKHILIAATALIATAATAQDFRVPLEKTFLAFDTTMDMKVKVEQANKLALIAKKWDAEWSTHYYVAYSKAQLSYMEQDAKKRDAYLDEAEKEREDAVSILKKDNDETYVLAAMIANARMAVDPMNRWQKYGELFTQNLKSAQEVNPENPRMYYLQGVSKYFTPKQFGGGANAAMPYFEKANGLFAKEAGVTDIAKPHWGKDKNEYFMEQAKKNDKG</sequence>
<accession>A0ABP8NE26</accession>
<name>A0ABP8NE26_9BACT</name>
<dbReference type="EMBL" id="BAABFA010000009">
    <property type="protein sequence ID" value="GAA4464280.1"/>
    <property type="molecule type" value="Genomic_DNA"/>
</dbReference>
<feature type="signal peptide" evidence="1">
    <location>
        <begin position="1"/>
        <end position="20"/>
    </location>
</feature>
<evidence type="ECO:0000313" key="3">
    <source>
        <dbReference type="Proteomes" id="UP001500067"/>
    </source>
</evidence>
<evidence type="ECO:0000313" key="2">
    <source>
        <dbReference type="EMBL" id="GAA4464280.1"/>
    </source>
</evidence>
<evidence type="ECO:0000256" key="1">
    <source>
        <dbReference type="SAM" id="SignalP"/>
    </source>
</evidence>
<gene>
    <name evidence="2" type="ORF">GCM10023093_14270</name>
</gene>
<reference evidence="3" key="1">
    <citation type="journal article" date="2019" name="Int. J. Syst. Evol. Microbiol.">
        <title>The Global Catalogue of Microorganisms (GCM) 10K type strain sequencing project: providing services to taxonomists for standard genome sequencing and annotation.</title>
        <authorList>
            <consortium name="The Broad Institute Genomics Platform"/>
            <consortium name="The Broad Institute Genome Sequencing Center for Infectious Disease"/>
            <person name="Wu L."/>
            <person name="Ma J."/>
        </authorList>
    </citation>
    <scope>NUCLEOTIDE SEQUENCE [LARGE SCALE GENOMIC DNA]</scope>
    <source>
        <strain evidence="3">JCM 32105</strain>
    </source>
</reference>
<feature type="chain" id="PRO_5046769490" description="DUF4398 domain-containing protein" evidence="1">
    <location>
        <begin position="21"/>
        <end position="218"/>
    </location>
</feature>
<organism evidence="2 3">
    <name type="scientific">Nemorincola caseinilytica</name>
    <dbReference type="NCBI Taxonomy" id="2054315"/>
    <lineage>
        <taxon>Bacteria</taxon>
        <taxon>Pseudomonadati</taxon>
        <taxon>Bacteroidota</taxon>
        <taxon>Chitinophagia</taxon>
        <taxon>Chitinophagales</taxon>
        <taxon>Chitinophagaceae</taxon>
        <taxon>Nemorincola</taxon>
    </lineage>
</organism>
<evidence type="ECO:0008006" key="4">
    <source>
        <dbReference type="Google" id="ProtNLM"/>
    </source>
</evidence>
<comment type="caution">
    <text evidence="2">The sequence shown here is derived from an EMBL/GenBank/DDBJ whole genome shotgun (WGS) entry which is preliminary data.</text>
</comment>